<evidence type="ECO:0000313" key="2">
    <source>
        <dbReference type="EMBL" id="MDU0340948.1"/>
    </source>
</evidence>
<protein>
    <submittedName>
        <fullName evidence="2">Copper chaperone PCu(A)C</fullName>
    </submittedName>
</protein>
<accession>A0ABU3S827</accession>
<dbReference type="Gene3D" id="2.60.40.1890">
    <property type="entry name" value="PCu(A)C copper chaperone"/>
    <property type="match status" value="1"/>
</dbReference>
<feature type="chain" id="PRO_5045292330" evidence="1">
    <location>
        <begin position="23"/>
        <end position="159"/>
    </location>
</feature>
<dbReference type="EMBL" id="JAWDID010000018">
    <property type="protein sequence ID" value="MDU0340948.1"/>
    <property type="molecule type" value="Genomic_DNA"/>
</dbReference>
<name>A0ABU3S827_9HYPH</name>
<feature type="signal peptide" evidence="1">
    <location>
        <begin position="1"/>
        <end position="22"/>
    </location>
</feature>
<dbReference type="InterPro" id="IPR036182">
    <property type="entry name" value="PCuAC_sf"/>
</dbReference>
<keyword evidence="3" id="KW-1185">Reference proteome</keyword>
<organism evidence="2 3">
    <name type="scientific">Bosea rubneri</name>
    <dbReference type="NCBI Taxonomy" id="3075434"/>
    <lineage>
        <taxon>Bacteria</taxon>
        <taxon>Pseudomonadati</taxon>
        <taxon>Pseudomonadota</taxon>
        <taxon>Alphaproteobacteria</taxon>
        <taxon>Hyphomicrobiales</taxon>
        <taxon>Boseaceae</taxon>
        <taxon>Bosea</taxon>
    </lineage>
</organism>
<evidence type="ECO:0000313" key="3">
    <source>
        <dbReference type="Proteomes" id="UP001254257"/>
    </source>
</evidence>
<dbReference type="RefSeq" id="WP_316018790.1">
    <property type="nucleotide sequence ID" value="NZ_JAWDID010000018.1"/>
</dbReference>
<gene>
    <name evidence="2" type="ORF">RKE40_13690</name>
</gene>
<dbReference type="InterPro" id="IPR058248">
    <property type="entry name" value="Lxx211020-like"/>
</dbReference>
<dbReference type="Pfam" id="PF04314">
    <property type="entry name" value="PCuAC"/>
    <property type="match status" value="1"/>
</dbReference>
<sequence length="159" mass="16828">MNALIRMSAALAFSFAGFSALANDYTAGPLKLEQPWTRATPAGAKIAGGYLAVTNSGSTPDRLLGGTSEVSGKVEIHEMAMKEGVMTMRGLPEGLEIKPGEKTELKPGSYHLMLMDLKRQLKEGESIKATLNFEKAGPVAVEFSVQSVGARTPAAGHKH</sequence>
<dbReference type="SUPFAM" id="SSF110087">
    <property type="entry name" value="DR1885-like metal-binding protein"/>
    <property type="match status" value="1"/>
</dbReference>
<dbReference type="PANTHER" id="PTHR36302:SF1">
    <property type="entry name" value="COPPER CHAPERONE PCU(A)C"/>
    <property type="match status" value="1"/>
</dbReference>
<keyword evidence="1" id="KW-0732">Signal</keyword>
<proteinExistence type="predicted"/>
<evidence type="ECO:0000256" key="1">
    <source>
        <dbReference type="SAM" id="SignalP"/>
    </source>
</evidence>
<dbReference type="PANTHER" id="PTHR36302">
    <property type="entry name" value="BLR7088 PROTEIN"/>
    <property type="match status" value="1"/>
</dbReference>
<reference evidence="2 3" key="1">
    <citation type="submission" date="2023-09" db="EMBL/GenBank/DDBJ databases">
        <title>Whole genome shotgun sequencing (WGS) of Bosea sp. ZW T0_25, isolated from stored onions (Allium cepa).</title>
        <authorList>
            <person name="Stoll D.A."/>
            <person name="Huch M."/>
        </authorList>
    </citation>
    <scope>NUCLEOTIDE SEQUENCE [LARGE SCALE GENOMIC DNA]</scope>
    <source>
        <strain evidence="2 3">ZW T0_25</strain>
    </source>
</reference>
<dbReference type="InterPro" id="IPR007410">
    <property type="entry name" value="LpqE-like"/>
</dbReference>
<comment type="caution">
    <text evidence="2">The sequence shown here is derived from an EMBL/GenBank/DDBJ whole genome shotgun (WGS) entry which is preliminary data.</text>
</comment>
<dbReference type="Proteomes" id="UP001254257">
    <property type="component" value="Unassembled WGS sequence"/>
</dbReference>